<keyword evidence="1" id="KW-0805">Transcription regulation</keyword>
<dbReference type="EMBL" id="JADPRT010000013">
    <property type="protein sequence ID" value="MBF9071710.1"/>
    <property type="molecule type" value="Genomic_DNA"/>
</dbReference>
<gene>
    <name evidence="5" type="ORF">I2501_27170</name>
</gene>
<dbReference type="Proteomes" id="UP000657385">
    <property type="component" value="Unassembled WGS sequence"/>
</dbReference>
<evidence type="ECO:0000256" key="3">
    <source>
        <dbReference type="ARBA" id="ARBA00023163"/>
    </source>
</evidence>
<dbReference type="Gene3D" id="1.10.10.60">
    <property type="entry name" value="Homeodomain-like"/>
    <property type="match status" value="1"/>
</dbReference>
<reference evidence="5" key="1">
    <citation type="submission" date="2020-11" db="EMBL/GenBank/DDBJ databases">
        <title>Isolation and identification of active actinomycetes.</title>
        <authorList>
            <person name="Yu B."/>
        </authorList>
    </citation>
    <scope>NUCLEOTIDE SEQUENCE</scope>
    <source>
        <strain evidence="5">NEAU-YB345</strain>
    </source>
</reference>
<dbReference type="Pfam" id="PF12833">
    <property type="entry name" value="HTH_18"/>
    <property type="match status" value="1"/>
</dbReference>
<dbReference type="PROSITE" id="PS01124">
    <property type="entry name" value="HTH_ARAC_FAMILY_2"/>
    <property type="match status" value="1"/>
</dbReference>
<dbReference type="AlphaFoldDB" id="A0A931B5Q8"/>
<accession>A0A931B5Q8</accession>
<dbReference type="InterPro" id="IPR050204">
    <property type="entry name" value="AraC_XylS_family_regulators"/>
</dbReference>
<feature type="domain" description="HTH araC/xylS-type" evidence="4">
    <location>
        <begin position="226"/>
        <end position="313"/>
    </location>
</feature>
<evidence type="ECO:0000313" key="5">
    <source>
        <dbReference type="EMBL" id="MBF9071710.1"/>
    </source>
</evidence>
<sequence length="326" mass="33919">MSPASLPPRVITGKHAGLAAGGENGDVVTGVVDIGTEARADEPVDEAVRGVPAPALRGLVGWYSGYRQSGLPVARHRGLPSPWLTLILTLDDPLSVAAHPDPAAAPGDYLTLLGGLHTAPALIAVPGRQSGVQIALSPLGARSLLGLPGGALAGIDVHADDVLGADAREVHERLRAAAGWPERFAVVDAWLVGRLLRGDADSGRIASVPPPEAVRAWRLLVATGGRVRVDSLAAEVGWSARHLQSRFVAEFGLSPKAAARVVRFDLARRALAARPDRPDLAGLAADCGYADQSHLDREFAALAGCSPSAWLAEEFRNIQSGHHPAS</sequence>
<dbReference type="GO" id="GO:0043565">
    <property type="term" value="F:sequence-specific DNA binding"/>
    <property type="evidence" value="ECO:0007669"/>
    <property type="project" value="InterPro"/>
</dbReference>
<dbReference type="SUPFAM" id="SSF46689">
    <property type="entry name" value="Homeodomain-like"/>
    <property type="match status" value="1"/>
</dbReference>
<dbReference type="SMART" id="SM00342">
    <property type="entry name" value="HTH_ARAC"/>
    <property type="match status" value="1"/>
</dbReference>
<organism evidence="5 6">
    <name type="scientific">Streptacidiphilus fuscans</name>
    <dbReference type="NCBI Taxonomy" id="2789292"/>
    <lineage>
        <taxon>Bacteria</taxon>
        <taxon>Bacillati</taxon>
        <taxon>Actinomycetota</taxon>
        <taxon>Actinomycetes</taxon>
        <taxon>Kitasatosporales</taxon>
        <taxon>Streptomycetaceae</taxon>
        <taxon>Streptacidiphilus</taxon>
    </lineage>
</organism>
<evidence type="ECO:0000256" key="2">
    <source>
        <dbReference type="ARBA" id="ARBA00023125"/>
    </source>
</evidence>
<proteinExistence type="predicted"/>
<keyword evidence="3" id="KW-0804">Transcription</keyword>
<evidence type="ECO:0000259" key="4">
    <source>
        <dbReference type="PROSITE" id="PS01124"/>
    </source>
</evidence>
<dbReference type="InterPro" id="IPR018060">
    <property type="entry name" value="HTH_AraC"/>
</dbReference>
<name>A0A931B5Q8_9ACTN</name>
<keyword evidence="2" id="KW-0238">DNA-binding</keyword>
<evidence type="ECO:0000256" key="1">
    <source>
        <dbReference type="ARBA" id="ARBA00023015"/>
    </source>
</evidence>
<dbReference type="PANTHER" id="PTHR46796">
    <property type="entry name" value="HTH-TYPE TRANSCRIPTIONAL ACTIVATOR RHAS-RELATED"/>
    <property type="match status" value="1"/>
</dbReference>
<dbReference type="PANTHER" id="PTHR46796:SF15">
    <property type="entry name" value="BLL1074 PROTEIN"/>
    <property type="match status" value="1"/>
</dbReference>
<dbReference type="InterPro" id="IPR009057">
    <property type="entry name" value="Homeodomain-like_sf"/>
</dbReference>
<dbReference type="GO" id="GO:0003700">
    <property type="term" value="F:DNA-binding transcription factor activity"/>
    <property type="evidence" value="ECO:0007669"/>
    <property type="project" value="InterPro"/>
</dbReference>
<protein>
    <submittedName>
        <fullName evidence="5">AraC family transcriptional regulator</fullName>
    </submittedName>
</protein>
<evidence type="ECO:0000313" key="6">
    <source>
        <dbReference type="Proteomes" id="UP000657385"/>
    </source>
</evidence>
<keyword evidence="6" id="KW-1185">Reference proteome</keyword>
<comment type="caution">
    <text evidence="5">The sequence shown here is derived from an EMBL/GenBank/DDBJ whole genome shotgun (WGS) entry which is preliminary data.</text>
</comment>